<keyword evidence="1" id="KW-0472">Membrane</keyword>
<keyword evidence="1" id="KW-0812">Transmembrane</keyword>
<gene>
    <name evidence="2" type="ORF">MPLG2_2369</name>
</gene>
<evidence type="ECO:0000256" key="1">
    <source>
        <dbReference type="SAM" id="Phobius"/>
    </source>
</evidence>
<dbReference type="AlphaFoldDB" id="A0A2N9JJ08"/>
<reference evidence="2 3" key="1">
    <citation type="submission" date="2018-02" db="EMBL/GenBank/DDBJ databases">
        <authorList>
            <person name="Cohen D.B."/>
            <person name="Kent A.D."/>
        </authorList>
    </citation>
    <scope>NUCLEOTIDE SEQUENCE [LARGE SCALE GENOMIC DNA]</scope>
    <source>
        <strain evidence="2">1</strain>
    </source>
</reference>
<feature type="transmembrane region" description="Helical" evidence="1">
    <location>
        <begin position="158"/>
        <end position="177"/>
    </location>
</feature>
<feature type="transmembrane region" description="Helical" evidence="1">
    <location>
        <begin position="133"/>
        <end position="151"/>
    </location>
</feature>
<protein>
    <submittedName>
        <fullName evidence="2">Putative integral membrane protein</fullName>
    </submittedName>
</protein>
<name>A0A2N9JJ08_9ACTN</name>
<feature type="transmembrane region" description="Helical" evidence="1">
    <location>
        <begin position="12"/>
        <end position="30"/>
    </location>
</feature>
<keyword evidence="1" id="KW-1133">Transmembrane helix</keyword>
<dbReference type="Gene3D" id="1.10.1760.20">
    <property type="match status" value="1"/>
</dbReference>
<accession>A0A2N9JJ08</accession>
<feature type="transmembrane region" description="Helical" evidence="1">
    <location>
        <begin position="95"/>
        <end position="121"/>
    </location>
</feature>
<dbReference type="RefSeq" id="WP_231935630.1">
    <property type="nucleotide sequence ID" value="NZ_BAAAGO010000021.1"/>
</dbReference>
<dbReference type="KEGG" id="mgg:MPLG2_2369"/>
<keyword evidence="3" id="KW-1185">Reference proteome</keyword>
<evidence type="ECO:0000313" key="2">
    <source>
        <dbReference type="EMBL" id="SPD87399.1"/>
    </source>
</evidence>
<sequence>MTGSGRQRISWAVVVALVTGTIAFGWPLVLRPESGMRPEQAPIVFALVLPLVLAVMLSEVVDGRMDARTLAMLGVLAAVGTLLRPLSAGTAGFELVFFLMILAGRVYGAGFGLALGAITLFTSALITTGVGPWLPYQMLAAGFVGLFAGLLPPASGRAEIWLLAGYGIVSAFAYGWVMDFAFWPFGVGNDTGISFDPALGPLQNLHRFVLYNIATSMGWNLGRALTNAVLIVLVGPALLRLLRRSARPAEFTPGFEPSQQGPERTE</sequence>
<dbReference type="PIRSF" id="PIRSF037395">
    <property type="entry name" value="UCP037395_ABCper"/>
    <property type="match status" value="1"/>
</dbReference>
<evidence type="ECO:0000313" key="3">
    <source>
        <dbReference type="Proteomes" id="UP000238164"/>
    </source>
</evidence>
<feature type="transmembrane region" description="Helical" evidence="1">
    <location>
        <begin position="224"/>
        <end position="242"/>
    </location>
</feature>
<proteinExistence type="predicted"/>
<feature type="transmembrane region" description="Helical" evidence="1">
    <location>
        <begin position="42"/>
        <end position="61"/>
    </location>
</feature>
<dbReference type="EMBL" id="LT985188">
    <property type="protein sequence ID" value="SPD87399.1"/>
    <property type="molecule type" value="Genomic_DNA"/>
</dbReference>
<dbReference type="Proteomes" id="UP000238164">
    <property type="component" value="Chromosome 1"/>
</dbReference>
<organism evidence="2 3">
    <name type="scientific">Micropruina glycogenica</name>
    <dbReference type="NCBI Taxonomy" id="75385"/>
    <lineage>
        <taxon>Bacteria</taxon>
        <taxon>Bacillati</taxon>
        <taxon>Actinomycetota</taxon>
        <taxon>Actinomycetes</taxon>
        <taxon>Propionibacteriales</taxon>
        <taxon>Nocardioidaceae</taxon>
        <taxon>Micropruina</taxon>
    </lineage>
</organism>
<dbReference type="InterPro" id="IPR017196">
    <property type="entry name" value="ECF_substrate-spec_UCP037395"/>
</dbReference>